<sequence>MWGHLALSAATFSRSSFAMIFFLGVLTTKWSGRSAHSQSSAHDARKALLRDDLSCPFVRAFTPVLEQAFRPPICGGAKRRECG</sequence>
<proteinExistence type="predicted"/>
<evidence type="ECO:0000313" key="3">
    <source>
        <dbReference type="Proteomes" id="UP000245783"/>
    </source>
</evidence>
<name>A0A316VNQ5_9BASI</name>
<gene>
    <name evidence="2" type="ORF">IE81DRAFT_42490</name>
</gene>
<feature type="transmembrane region" description="Helical" evidence="1">
    <location>
        <begin position="6"/>
        <end position="26"/>
    </location>
</feature>
<organism evidence="2 3">
    <name type="scientific">Ceraceosorus guamensis</name>
    <dbReference type="NCBI Taxonomy" id="1522189"/>
    <lineage>
        <taxon>Eukaryota</taxon>
        <taxon>Fungi</taxon>
        <taxon>Dikarya</taxon>
        <taxon>Basidiomycota</taxon>
        <taxon>Ustilaginomycotina</taxon>
        <taxon>Exobasidiomycetes</taxon>
        <taxon>Ceraceosorales</taxon>
        <taxon>Ceraceosoraceae</taxon>
        <taxon>Ceraceosorus</taxon>
    </lineage>
</organism>
<keyword evidence="1" id="KW-0812">Transmembrane</keyword>
<keyword evidence="3" id="KW-1185">Reference proteome</keyword>
<keyword evidence="1" id="KW-1133">Transmembrane helix</keyword>
<protein>
    <submittedName>
        <fullName evidence="2">Uncharacterized protein</fullName>
    </submittedName>
</protein>
<dbReference type="AlphaFoldDB" id="A0A316VNQ5"/>
<keyword evidence="1" id="KW-0472">Membrane</keyword>
<dbReference type="InParanoid" id="A0A316VNQ5"/>
<dbReference type="RefSeq" id="XP_025366366.1">
    <property type="nucleotide sequence ID" value="XM_025517334.1"/>
</dbReference>
<accession>A0A316VNQ5</accession>
<dbReference type="EMBL" id="KZ819486">
    <property type="protein sequence ID" value="PWN39206.1"/>
    <property type="molecule type" value="Genomic_DNA"/>
</dbReference>
<reference evidence="2 3" key="1">
    <citation type="journal article" date="2018" name="Mol. Biol. Evol.">
        <title>Broad Genomic Sampling Reveals a Smut Pathogenic Ancestry of the Fungal Clade Ustilaginomycotina.</title>
        <authorList>
            <person name="Kijpornyongpan T."/>
            <person name="Mondo S.J."/>
            <person name="Barry K."/>
            <person name="Sandor L."/>
            <person name="Lee J."/>
            <person name="Lipzen A."/>
            <person name="Pangilinan J."/>
            <person name="LaButti K."/>
            <person name="Hainaut M."/>
            <person name="Henrissat B."/>
            <person name="Grigoriev I.V."/>
            <person name="Spatafora J.W."/>
            <person name="Aime M.C."/>
        </authorList>
    </citation>
    <scope>NUCLEOTIDE SEQUENCE [LARGE SCALE GENOMIC DNA]</scope>
    <source>
        <strain evidence="2 3">MCA 4658</strain>
    </source>
</reference>
<evidence type="ECO:0000256" key="1">
    <source>
        <dbReference type="SAM" id="Phobius"/>
    </source>
</evidence>
<dbReference type="GeneID" id="37039204"/>
<dbReference type="Proteomes" id="UP000245783">
    <property type="component" value="Unassembled WGS sequence"/>
</dbReference>
<evidence type="ECO:0000313" key="2">
    <source>
        <dbReference type="EMBL" id="PWN39206.1"/>
    </source>
</evidence>